<dbReference type="SUPFAM" id="SSF53474">
    <property type="entry name" value="alpha/beta-Hydrolases"/>
    <property type="match status" value="1"/>
</dbReference>
<dbReference type="InterPro" id="IPR002921">
    <property type="entry name" value="Fungal_lipase-type"/>
</dbReference>
<comment type="caution">
    <text evidence="3">The sequence shown here is derived from an EMBL/GenBank/DDBJ whole genome shotgun (WGS) entry which is preliminary data.</text>
</comment>
<dbReference type="GO" id="GO:0006361">
    <property type="term" value="P:transcription initiation at RNA polymerase I promoter"/>
    <property type="evidence" value="ECO:0007669"/>
    <property type="project" value="InterPro"/>
</dbReference>
<keyword evidence="4" id="KW-1185">Reference proteome</keyword>
<dbReference type="STRING" id="67767.A0A0J7KYZ2"/>
<dbReference type="Gene3D" id="3.40.50.1820">
    <property type="entry name" value="alpha/beta hydrolase"/>
    <property type="match status" value="1"/>
</dbReference>
<reference evidence="3 4" key="1">
    <citation type="submission" date="2015-04" db="EMBL/GenBank/DDBJ databases">
        <title>Lasius niger genome sequencing.</title>
        <authorList>
            <person name="Konorov E.A."/>
            <person name="Nikitin M.A."/>
            <person name="Kirill M.V."/>
            <person name="Chang P."/>
        </authorList>
    </citation>
    <scope>NUCLEOTIDE SEQUENCE [LARGE SCALE GENOMIC DNA]</scope>
    <source>
        <tissue evidence="3">Whole</tissue>
    </source>
</reference>
<feature type="domain" description="Fungal lipase-type" evidence="2">
    <location>
        <begin position="16"/>
        <end position="94"/>
    </location>
</feature>
<proteinExistence type="inferred from homology"/>
<dbReference type="GO" id="GO:0001181">
    <property type="term" value="F:RNA polymerase I general transcription initiation factor activity"/>
    <property type="evidence" value="ECO:0007669"/>
    <property type="project" value="InterPro"/>
</dbReference>
<name>A0A0J7KYZ2_LASNI</name>
<dbReference type="GO" id="GO:0005634">
    <property type="term" value="C:nucleus"/>
    <property type="evidence" value="ECO:0007669"/>
    <property type="project" value="TreeGrafter"/>
</dbReference>
<keyword evidence="3" id="KW-0396">Initiation factor</keyword>
<dbReference type="PANTHER" id="PTHR12790:SF0">
    <property type="entry name" value="RNA POLYMERASE I-SPECIFIC TRANSCRIPTION INITIATION FACTOR RRN3-RELATED"/>
    <property type="match status" value="1"/>
</dbReference>
<dbReference type="InterPro" id="IPR007991">
    <property type="entry name" value="RNA_pol_I_trans_ini_fac_RRN3"/>
</dbReference>
<dbReference type="GO" id="GO:0006629">
    <property type="term" value="P:lipid metabolic process"/>
    <property type="evidence" value="ECO:0007669"/>
    <property type="project" value="InterPro"/>
</dbReference>
<dbReference type="PaxDb" id="67767-A0A0J7KYZ2"/>
<dbReference type="GO" id="GO:0003743">
    <property type="term" value="F:translation initiation factor activity"/>
    <property type="evidence" value="ECO:0007669"/>
    <property type="project" value="UniProtKB-KW"/>
</dbReference>
<dbReference type="InterPro" id="IPR029058">
    <property type="entry name" value="AB_hydrolase_fold"/>
</dbReference>
<evidence type="ECO:0000313" key="3">
    <source>
        <dbReference type="EMBL" id="KMQ95518.1"/>
    </source>
</evidence>
<dbReference type="OrthoDB" id="26970at2759"/>
<dbReference type="Pfam" id="PF05327">
    <property type="entry name" value="RRN3"/>
    <property type="match status" value="1"/>
</dbReference>
<dbReference type="Proteomes" id="UP000036403">
    <property type="component" value="Unassembled WGS sequence"/>
</dbReference>
<evidence type="ECO:0000313" key="4">
    <source>
        <dbReference type="Proteomes" id="UP000036403"/>
    </source>
</evidence>
<dbReference type="PANTHER" id="PTHR12790">
    <property type="entry name" value="TRANSCRIPTION INITIATION FACTOR IA RRN3"/>
    <property type="match status" value="1"/>
</dbReference>
<keyword evidence="3" id="KW-0648">Protein biosynthesis</keyword>
<sequence>MIIGVKVILKQLENYKVLERAFATYPNYHLTITGHSLGAGLAILLGLLIRPRYPDLRVYAFATPAGLLSRDAARITEEFALTIGLGDDLVMRLSVDSIENLRTSLLATLRACRLPKYRVVLNGFGYALFGVPENDLSKTWTNYNIISTIPGQSPLLAKSNDALFKSVEDNNAERKPGEFKDEDIRRLNHIHDILHKILEVVPMSSQVLLQSLALQFPYIAHGTYTHEIYIYALLQILNYAPQLRSDILSLIINRLTLLDVNIPRKEASDDEEDNVMGDCTNETVDGDNLTTVNNDADKIKKNVPLIVHTMDMCMELFFKYMHEFCFANGALQIESLRILYFDILRAFETVILPTHASQYVQYITFYICSFKAIVAETFTDWLWRKVIDPNVAPVLRQSAVCYISSLLATASFISSGLVRLTMSKLITWIRNYINMQEYSKYVDDDTKPHAVFYSVCQAFFHLFIARHKEFVSSKNGMLFLQELDIPRIVTCRLNPLKMCNTEIVHSFADITSTYQLAYCYTIIENNERNQLPIFGMKTHLPVLVSNFFPFESYTLQHSGQRIVSLFHSNVADADSRSTKRYE</sequence>
<protein>
    <submittedName>
        <fullName evidence="3">Rna polymerase i-specific transcription initiation factor rrn3-like protein</fullName>
    </submittedName>
</protein>
<dbReference type="GO" id="GO:0001042">
    <property type="term" value="F:RNA polymerase I core binding"/>
    <property type="evidence" value="ECO:0007669"/>
    <property type="project" value="TreeGrafter"/>
</dbReference>
<accession>A0A0J7KYZ2</accession>
<evidence type="ECO:0000259" key="2">
    <source>
        <dbReference type="Pfam" id="PF01764"/>
    </source>
</evidence>
<evidence type="ECO:0000256" key="1">
    <source>
        <dbReference type="ARBA" id="ARBA00010098"/>
    </source>
</evidence>
<gene>
    <name evidence="3" type="ORF">RF55_4260</name>
</gene>
<comment type="similarity">
    <text evidence="1">Belongs to the RRN3 family.</text>
</comment>
<dbReference type="AlphaFoldDB" id="A0A0J7KYZ2"/>
<dbReference type="Pfam" id="PF01764">
    <property type="entry name" value="Lipase_3"/>
    <property type="match status" value="1"/>
</dbReference>
<dbReference type="EMBL" id="LBMM01001929">
    <property type="protein sequence ID" value="KMQ95518.1"/>
    <property type="molecule type" value="Genomic_DNA"/>
</dbReference>
<organism evidence="3 4">
    <name type="scientific">Lasius niger</name>
    <name type="common">Black garden ant</name>
    <dbReference type="NCBI Taxonomy" id="67767"/>
    <lineage>
        <taxon>Eukaryota</taxon>
        <taxon>Metazoa</taxon>
        <taxon>Ecdysozoa</taxon>
        <taxon>Arthropoda</taxon>
        <taxon>Hexapoda</taxon>
        <taxon>Insecta</taxon>
        <taxon>Pterygota</taxon>
        <taxon>Neoptera</taxon>
        <taxon>Endopterygota</taxon>
        <taxon>Hymenoptera</taxon>
        <taxon>Apocrita</taxon>
        <taxon>Aculeata</taxon>
        <taxon>Formicoidea</taxon>
        <taxon>Formicidae</taxon>
        <taxon>Formicinae</taxon>
        <taxon>Lasius</taxon>
        <taxon>Lasius</taxon>
    </lineage>
</organism>